<evidence type="ECO:0000256" key="7">
    <source>
        <dbReference type="ARBA" id="ARBA00023136"/>
    </source>
</evidence>
<dbReference type="GO" id="GO:0036503">
    <property type="term" value="P:ERAD pathway"/>
    <property type="evidence" value="ECO:0007669"/>
    <property type="project" value="TreeGrafter"/>
</dbReference>
<keyword evidence="5 11" id="KW-1133">Transmembrane helix</keyword>
<feature type="compositionally biased region" description="Low complexity" evidence="10">
    <location>
        <begin position="39"/>
        <end position="53"/>
    </location>
</feature>
<dbReference type="PANTHER" id="PTHR11102">
    <property type="entry name" value="SEL-1-LIKE PROTEIN"/>
    <property type="match status" value="1"/>
</dbReference>
<dbReference type="RefSeq" id="XP_040722821.1">
    <property type="nucleotide sequence ID" value="XM_040871570.1"/>
</dbReference>
<keyword evidence="2" id="KW-0813">Transport</keyword>
<evidence type="ECO:0000256" key="3">
    <source>
        <dbReference type="ARBA" id="ARBA00022692"/>
    </source>
</evidence>
<keyword evidence="14" id="KW-1185">Reference proteome</keyword>
<dbReference type="GeneID" id="63788169"/>
<dbReference type="Gene3D" id="1.25.40.10">
    <property type="entry name" value="Tetratricopeptide repeat domain"/>
    <property type="match status" value="3"/>
</dbReference>
<dbReference type="GO" id="GO:0005789">
    <property type="term" value="C:endoplasmic reticulum membrane"/>
    <property type="evidence" value="ECO:0007669"/>
    <property type="project" value="TreeGrafter"/>
</dbReference>
<protein>
    <recommendedName>
        <fullName evidence="12">Zn(2)-C6 fungal-type domain-containing protein</fullName>
    </recommendedName>
</protein>
<comment type="subcellular location">
    <subcellularLocation>
        <location evidence="8">Endomembrane system</location>
        <topology evidence="8">Single-pass membrane protein</topology>
    </subcellularLocation>
</comment>
<comment type="caution">
    <text evidence="13">The sequence shown here is derived from an EMBL/GenBank/DDBJ whole genome shotgun (WGS) entry which is preliminary data.</text>
</comment>
<comment type="similarity">
    <text evidence="9">Belongs to the sel-1 family.</text>
</comment>
<keyword evidence="4" id="KW-0653">Protein transport</keyword>
<dbReference type="InterPro" id="IPR011990">
    <property type="entry name" value="TPR-like_helical_dom_sf"/>
</dbReference>
<feature type="region of interest" description="Disordered" evidence="10">
    <location>
        <begin position="126"/>
        <end position="159"/>
    </location>
</feature>
<dbReference type="SMART" id="SM00066">
    <property type="entry name" value="GAL4"/>
    <property type="match status" value="1"/>
</dbReference>
<dbReference type="InterPro" id="IPR021858">
    <property type="entry name" value="Fun_TF"/>
</dbReference>
<evidence type="ECO:0000256" key="10">
    <source>
        <dbReference type="SAM" id="MobiDB-lite"/>
    </source>
</evidence>
<evidence type="ECO:0000256" key="8">
    <source>
        <dbReference type="ARBA" id="ARBA00037847"/>
    </source>
</evidence>
<feature type="transmembrane region" description="Helical" evidence="11">
    <location>
        <begin position="1424"/>
        <end position="1447"/>
    </location>
</feature>
<evidence type="ECO:0000256" key="1">
    <source>
        <dbReference type="ARBA" id="ARBA00006103"/>
    </source>
</evidence>
<reference evidence="13 14" key="1">
    <citation type="submission" date="2016-07" db="EMBL/GenBank/DDBJ databases">
        <title>Pervasive Adenine N6-methylation of Active Genes in Fungi.</title>
        <authorList>
            <consortium name="DOE Joint Genome Institute"/>
            <person name="Mondo S.J."/>
            <person name="Dannebaum R.O."/>
            <person name="Kuo R.C."/>
            <person name="Labutti K."/>
            <person name="Haridas S."/>
            <person name="Kuo A."/>
            <person name="Salamov A."/>
            <person name="Ahrendt S.R."/>
            <person name="Lipzen A."/>
            <person name="Sullivan W."/>
            <person name="Andreopoulos W.B."/>
            <person name="Clum A."/>
            <person name="Lindquist E."/>
            <person name="Daum C."/>
            <person name="Ramamoorthy G.K."/>
            <person name="Gryganskyi A."/>
            <person name="Culley D."/>
            <person name="Magnuson J.K."/>
            <person name="James T.Y."/>
            <person name="O'Malley M.A."/>
            <person name="Stajich J.E."/>
            <person name="Spatafora J.W."/>
            <person name="Visel A."/>
            <person name="Grigoriev I.V."/>
        </authorList>
    </citation>
    <scope>NUCLEOTIDE SEQUENCE [LARGE SCALE GENOMIC DNA]</scope>
    <source>
        <strain evidence="13 14">12-1054</strain>
    </source>
</reference>
<dbReference type="PROSITE" id="PS50048">
    <property type="entry name" value="ZN2_CY6_FUNGAL_2"/>
    <property type="match status" value="1"/>
</dbReference>
<evidence type="ECO:0000313" key="13">
    <source>
        <dbReference type="EMBL" id="ORY76981.1"/>
    </source>
</evidence>
<sequence length="1452" mass="161514">MTDAYYNNQLQSFFSQLVRPNTMATDGPDLQLISTAGTSPGSKSNKSSVSPKAKTPRTSNLSTEERKKPRATRHRSTGCGTCRMRKIKCDEQLPYCRNCQRTERECLGYRTPEELANPQLDRQRLVTRHKQRAEKKPDIAPTNHSNSTHGGVTTQGTTPESQLFSMFPGAHGTHSDTHVSQIDPQSSMDVVHDAQPIDLIWNAQALPSSFIRLETFFFRRFITSVWLHSYSDLWRNMLPSVLNTSAPLYHSVLALSAMYMFKNGIDRRAKDSAMSHYAVAVQQLQAALYNPQEAMKDTTLMATVIMGFYEMLDKDDHKSWCAHTKGAQQLIRLRGPRATSSGLGKMMYVTLRGFETVRAILEYEETLFAEETWTIPSANPATRFHFAELLGPQCPPVSPDALATSAPPDYASVLYMLGSKVGSCQARAHKLYKSGQLTPPAKCQVSIEVETVVEQLKQWRMLLPPVYDGREAPSTLPLSPYKMITIFDGPLEAQQICFYCAFMLQAFRIRAKYVLDDPTDLPPEAQDLARKIIKVADYLSAGLTTTSLQITWPLYAASIALCDREEQAWARRMMKAIASEKRWAIAKQALKAHSVEARPHSSSVAYAVLDELRSIEQARQVTTPSRSRSLVEFLIGLSRPTSTDLAEPAQAHDPFAHVTAQLTAATDASKAASEIDTEALMLLAELNFHGNYTYPRDYHKALHYYRQLAELNGNETAHEQLGFLYATGIGGVERDQGLALLHHAMAAEQGSIRSSMTLGYRYWHGIGTAPNCTIACDYYATAADQAINWIRQGPPGGLYFRRKAYAFAEELGGLYGARMSQHHKLSVSVHAKDIDDVIDYFTYLAEKNDAQAAFNLAKLHRDGSRTVEVDHVKALYWFRRVARTYWTKDGKTVKNVKAMRYHAETAAWIGQAYLRGEGTEQDFEKARIWFQRGLVLGDTGCQYGLALMHLQGLGTIPKDREKAISFLQAASDAEHHMSQLVLGKILIEDPDITFAVRLLESAAKGGKIEAFYFLAQMYEQGIGRERSCQMATQYYKMVAECAESLHSTIPFGNKAYQEGRTEDAIIAMMIAAESGYEKGQVNVAYLLDQHRHSFSLKDSFKRTVGQQIKLLRQRIGTAPPDPVNALQEKEAEEQPSLADELALLYYTRSASQNNWEALVKAADYHLEGYGTSASPEEAVTLWQAAADSRAIPLALWNLGWSYENGVGVEQDFHMAKRYYDACLELDKRANLAVTLSLFMLRLRSAWNTVTGGSVRSIKKDEDAPVAFSFKAIWTGFKHFWRSQWDLPTDEAYPEEDFLDEDFPSSGEDLYESLLILSICLFVAGAVYVRTNWNNRRLDQQAAAQHGGGGNGPPGAPPAAADPHMAAFIGGGVRSLIRRRAAKDQSAKEAAMRPAGTRAAGAGGSNATQLRLYTDDAPGLKVDPLVVMVLSVAFVGSVFALHIIAKIISKFSA</sequence>
<evidence type="ECO:0000256" key="6">
    <source>
        <dbReference type="ARBA" id="ARBA00023010"/>
    </source>
</evidence>
<evidence type="ECO:0000256" key="9">
    <source>
        <dbReference type="ARBA" id="ARBA00038101"/>
    </source>
</evidence>
<evidence type="ECO:0000256" key="5">
    <source>
        <dbReference type="ARBA" id="ARBA00022989"/>
    </source>
</evidence>
<dbReference type="GO" id="GO:0000981">
    <property type="term" value="F:DNA-binding transcription factor activity, RNA polymerase II-specific"/>
    <property type="evidence" value="ECO:0007669"/>
    <property type="project" value="InterPro"/>
</dbReference>
<proteinExistence type="inferred from homology"/>
<name>A0A1Y2EZC6_PROLT</name>
<evidence type="ECO:0000256" key="11">
    <source>
        <dbReference type="SAM" id="Phobius"/>
    </source>
</evidence>
<evidence type="ECO:0000256" key="4">
    <source>
        <dbReference type="ARBA" id="ARBA00022927"/>
    </source>
</evidence>
<dbReference type="GO" id="GO:0015031">
    <property type="term" value="P:protein transport"/>
    <property type="evidence" value="ECO:0007669"/>
    <property type="project" value="UniProtKB-KW"/>
</dbReference>
<feature type="domain" description="Zn(2)-C6 fungal-type" evidence="12">
    <location>
        <begin position="78"/>
        <end position="106"/>
    </location>
</feature>
<dbReference type="SMART" id="SM00671">
    <property type="entry name" value="SEL1"/>
    <property type="match status" value="9"/>
</dbReference>
<dbReference type="EMBL" id="MCFI01000021">
    <property type="protein sequence ID" value="ORY76981.1"/>
    <property type="molecule type" value="Genomic_DNA"/>
</dbReference>
<dbReference type="Pfam" id="PF00172">
    <property type="entry name" value="Zn_clus"/>
    <property type="match status" value="1"/>
</dbReference>
<keyword evidence="6" id="KW-0811">Translocation</keyword>
<dbReference type="Pfam" id="PF03911">
    <property type="entry name" value="Sec61_beta"/>
    <property type="match status" value="1"/>
</dbReference>
<dbReference type="InterPro" id="IPR050767">
    <property type="entry name" value="Sel1_AlgK"/>
</dbReference>
<dbReference type="OrthoDB" id="27934at2759"/>
<dbReference type="STRING" id="56484.A0A1Y2EZC6"/>
<evidence type="ECO:0000259" key="12">
    <source>
        <dbReference type="PROSITE" id="PS50048"/>
    </source>
</evidence>
<dbReference type="InterPro" id="IPR006597">
    <property type="entry name" value="Sel1-like"/>
</dbReference>
<dbReference type="SUPFAM" id="SSF81901">
    <property type="entry name" value="HCP-like"/>
    <property type="match status" value="4"/>
</dbReference>
<accession>A0A1Y2EZC6</accession>
<dbReference type="PANTHER" id="PTHR11102:SF147">
    <property type="entry name" value="SEL1L ADAPTOR SUBUNIT OF ERAD E3 UBIQUITIN LIGASE"/>
    <property type="match status" value="1"/>
</dbReference>
<dbReference type="InterPro" id="IPR016482">
    <property type="entry name" value="SecG/Sec61-beta/Sbh"/>
</dbReference>
<dbReference type="GO" id="GO:0008270">
    <property type="term" value="F:zinc ion binding"/>
    <property type="evidence" value="ECO:0007669"/>
    <property type="project" value="InterPro"/>
</dbReference>
<dbReference type="SUPFAM" id="SSF57701">
    <property type="entry name" value="Zn2/Cys6 DNA-binding domain"/>
    <property type="match status" value="1"/>
</dbReference>
<dbReference type="CDD" id="cd00067">
    <property type="entry name" value="GAL4"/>
    <property type="match status" value="1"/>
</dbReference>
<dbReference type="CDD" id="cd12148">
    <property type="entry name" value="fungal_TF_MHR"/>
    <property type="match status" value="1"/>
</dbReference>
<dbReference type="Gene3D" id="4.10.240.10">
    <property type="entry name" value="Zn(2)-C6 fungal-type DNA-binding domain"/>
    <property type="match status" value="1"/>
</dbReference>
<feature type="compositionally biased region" description="Polar residues" evidence="10">
    <location>
        <begin position="142"/>
        <end position="159"/>
    </location>
</feature>
<keyword evidence="3 11" id="KW-0812">Transmembrane</keyword>
<dbReference type="Proteomes" id="UP000193685">
    <property type="component" value="Unassembled WGS sequence"/>
</dbReference>
<comment type="similarity">
    <text evidence="1">Belongs to the SEC61-beta family.</text>
</comment>
<dbReference type="InterPro" id="IPR036864">
    <property type="entry name" value="Zn2-C6_fun-type_DNA-bd_sf"/>
</dbReference>
<keyword evidence="7 11" id="KW-0472">Membrane</keyword>
<feature type="region of interest" description="Disordered" evidence="10">
    <location>
        <begin position="25"/>
        <end position="77"/>
    </location>
</feature>
<evidence type="ECO:0000313" key="14">
    <source>
        <dbReference type="Proteomes" id="UP000193685"/>
    </source>
</evidence>
<evidence type="ECO:0000256" key="2">
    <source>
        <dbReference type="ARBA" id="ARBA00022448"/>
    </source>
</evidence>
<dbReference type="InterPro" id="IPR001138">
    <property type="entry name" value="Zn2Cys6_DnaBD"/>
</dbReference>
<organism evidence="13 14">
    <name type="scientific">Protomyces lactucae-debilis</name>
    <dbReference type="NCBI Taxonomy" id="2754530"/>
    <lineage>
        <taxon>Eukaryota</taxon>
        <taxon>Fungi</taxon>
        <taxon>Dikarya</taxon>
        <taxon>Ascomycota</taxon>
        <taxon>Taphrinomycotina</taxon>
        <taxon>Taphrinomycetes</taxon>
        <taxon>Taphrinales</taxon>
        <taxon>Protomycetaceae</taxon>
        <taxon>Protomyces</taxon>
    </lineage>
</organism>
<dbReference type="PROSITE" id="PS00463">
    <property type="entry name" value="ZN2_CY6_FUNGAL_1"/>
    <property type="match status" value="1"/>
</dbReference>
<gene>
    <name evidence="13" type="ORF">BCR37DRAFT_395069</name>
</gene>
<dbReference type="Pfam" id="PF11951">
    <property type="entry name" value="Fungal_trans_2"/>
    <property type="match status" value="1"/>
</dbReference>
<dbReference type="Pfam" id="PF08238">
    <property type="entry name" value="Sel1"/>
    <property type="match status" value="10"/>
</dbReference>